<reference evidence="1 2" key="1">
    <citation type="submission" date="2014-04" db="EMBL/GenBank/DDBJ databases">
        <title>Characterization and application of a salt tolerant electro-active bacterium.</title>
        <authorList>
            <person name="Yang L."/>
            <person name="Wei S."/>
            <person name="Tay Q.X.M."/>
        </authorList>
    </citation>
    <scope>NUCLEOTIDE SEQUENCE [LARGE SCALE GENOMIC DNA]</scope>
    <source>
        <strain evidence="1 2">LY1</strain>
    </source>
</reference>
<evidence type="ECO:0000313" key="1">
    <source>
        <dbReference type="EMBL" id="KEO73871.1"/>
    </source>
</evidence>
<accession>A0A074KV58</accession>
<dbReference type="eggNOG" id="ENOG502Z8F4">
    <property type="taxonomic scope" value="Bacteria"/>
</dbReference>
<dbReference type="STRING" id="1048983.EL17_10240"/>
<keyword evidence="2" id="KW-1185">Reference proteome</keyword>
<dbReference type="EMBL" id="JMIH01000018">
    <property type="protein sequence ID" value="KEO73871.1"/>
    <property type="molecule type" value="Genomic_DNA"/>
</dbReference>
<proteinExistence type="predicted"/>
<protein>
    <recommendedName>
        <fullName evidence="3">DUF4230 domain-containing protein</fullName>
    </recommendedName>
</protein>
<dbReference type="Pfam" id="PF14014">
    <property type="entry name" value="DUF4230"/>
    <property type="match status" value="1"/>
</dbReference>
<evidence type="ECO:0008006" key="3">
    <source>
        <dbReference type="Google" id="ProtNLM"/>
    </source>
</evidence>
<dbReference type="OrthoDB" id="5700441at2"/>
<dbReference type="AlphaFoldDB" id="A0A074KV58"/>
<comment type="caution">
    <text evidence="1">The sequence shown here is derived from an EMBL/GenBank/DDBJ whole genome shotgun (WGS) entry which is preliminary data.</text>
</comment>
<organism evidence="1 2">
    <name type="scientific">Anditalea andensis</name>
    <dbReference type="NCBI Taxonomy" id="1048983"/>
    <lineage>
        <taxon>Bacteria</taxon>
        <taxon>Pseudomonadati</taxon>
        <taxon>Bacteroidota</taxon>
        <taxon>Cytophagia</taxon>
        <taxon>Cytophagales</taxon>
        <taxon>Cytophagaceae</taxon>
        <taxon>Anditalea</taxon>
    </lineage>
</organism>
<dbReference type="Proteomes" id="UP000027821">
    <property type="component" value="Unassembled WGS sequence"/>
</dbReference>
<dbReference type="InterPro" id="IPR025324">
    <property type="entry name" value="DUF4230"/>
</dbReference>
<sequence>MKPFIFGIGITLLAVLGIYLWIGQQAKSEQVEVNSSIIREQINNVGKLVVVEGNYSQVLNYKNTRQNYLRIFPASKKALVIINSKVTVSYDMRLLQTEVDENSRSVIIHSIPEEEVNIYPEIEYYDISQDYFNQFTAADYNKIKTTVHQIIEEKVNQSDLKERARANFIAELQRIYLLTSTMGWTLVYNDRPIESEEILLNLK</sequence>
<name>A0A074KV58_9BACT</name>
<evidence type="ECO:0000313" key="2">
    <source>
        <dbReference type="Proteomes" id="UP000027821"/>
    </source>
</evidence>
<dbReference type="RefSeq" id="WP_051719957.1">
    <property type="nucleotide sequence ID" value="NZ_JMIH01000018.1"/>
</dbReference>
<gene>
    <name evidence="1" type="ORF">EL17_10240</name>
</gene>